<sequence length="401" mass="40511">AASFSATGNLGFSSSENISFQTLAGKQVSLITPLVDVTLDMDVGGHASIGPGSSISADTTLAVSETFDDAGGIVGKAVLAFSATATGNVGGSQIIGSSGNVFIGAVDGDVTGLVAGNSAFFGTFNPGAHTIDNEYGFYSQYINFGGTGTTVTDVVGFYADGGQQIFGDLPTITRQTGVWVAEQLYGTTKYGVVVDSDSQGLTLGSGQDVTLTGSSTGFDLNGADLSTAGVINANGGIDTDSGDLSFKSATNNAIFQSDVFSDVKFSVLDGLGIGFELGAASARPFMEGTGEFDISITGTGRVMTFAPTITTVNPFGYDIDFLIKGDTKDLFFVDAGADTITLGGDLTSNSDLTTTGTVTWSGGGSANANSAYSHISATGASHSYINQAVLTTSSVAFGEMV</sequence>
<proteinExistence type="predicted"/>
<accession>X0SUP3</accession>
<feature type="non-terminal residue" evidence="1">
    <location>
        <position position="401"/>
    </location>
</feature>
<evidence type="ECO:0000313" key="1">
    <source>
        <dbReference type="EMBL" id="GAF78871.1"/>
    </source>
</evidence>
<gene>
    <name evidence="1" type="ORF">S01H1_13806</name>
</gene>
<dbReference type="AlphaFoldDB" id="X0SUP3"/>
<organism evidence="1">
    <name type="scientific">marine sediment metagenome</name>
    <dbReference type="NCBI Taxonomy" id="412755"/>
    <lineage>
        <taxon>unclassified sequences</taxon>
        <taxon>metagenomes</taxon>
        <taxon>ecological metagenomes</taxon>
    </lineage>
</organism>
<reference evidence="1" key="1">
    <citation type="journal article" date="2014" name="Front. Microbiol.">
        <title>High frequency of phylogenetically diverse reductive dehalogenase-homologous genes in deep subseafloor sedimentary metagenomes.</title>
        <authorList>
            <person name="Kawai M."/>
            <person name="Futagami T."/>
            <person name="Toyoda A."/>
            <person name="Takaki Y."/>
            <person name="Nishi S."/>
            <person name="Hori S."/>
            <person name="Arai W."/>
            <person name="Tsubouchi T."/>
            <person name="Morono Y."/>
            <person name="Uchiyama I."/>
            <person name="Ito T."/>
            <person name="Fujiyama A."/>
            <person name="Inagaki F."/>
            <person name="Takami H."/>
        </authorList>
    </citation>
    <scope>NUCLEOTIDE SEQUENCE</scope>
    <source>
        <strain evidence="1">Expedition CK06-06</strain>
    </source>
</reference>
<name>X0SUP3_9ZZZZ</name>
<feature type="non-terminal residue" evidence="1">
    <location>
        <position position="1"/>
    </location>
</feature>
<comment type="caution">
    <text evidence="1">The sequence shown here is derived from an EMBL/GenBank/DDBJ whole genome shotgun (WGS) entry which is preliminary data.</text>
</comment>
<dbReference type="EMBL" id="BARS01007140">
    <property type="protein sequence ID" value="GAF78871.1"/>
    <property type="molecule type" value="Genomic_DNA"/>
</dbReference>
<protein>
    <submittedName>
        <fullName evidence="1">Uncharacterized protein</fullName>
    </submittedName>
</protein>